<name>A0A7W5FWD0_9BURK</name>
<reference evidence="2 3" key="1">
    <citation type="submission" date="2020-08" db="EMBL/GenBank/DDBJ databases">
        <title>Genomic Encyclopedia of Type Strains, Phase III (KMG-III): the genomes of soil and plant-associated and newly described type strains.</title>
        <authorList>
            <person name="Whitman W."/>
        </authorList>
    </citation>
    <scope>NUCLEOTIDE SEQUENCE [LARGE SCALE GENOMIC DNA]</scope>
    <source>
        <strain evidence="2 3">CECT 8897</strain>
    </source>
</reference>
<proteinExistence type="predicted"/>
<evidence type="ECO:0000313" key="2">
    <source>
        <dbReference type="EMBL" id="MBB3121729.1"/>
    </source>
</evidence>
<dbReference type="PANTHER" id="PTHR43252:SF7">
    <property type="entry name" value="TRANSCRIPTIONAL REGULATOR YQJI"/>
    <property type="match status" value="1"/>
</dbReference>
<evidence type="ECO:0000313" key="3">
    <source>
        <dbReference type="Proteomes" id="UP000541535"/>
    </source>
</evidence>
<dbReference type="Proteomes" id="UP000541535">
    <property type="component" value="Unassembled WGS sequence"/>
</dbReference>
<dbReference type="SUPFAM" id="SSF46785">
    <property type="entry name" value="Winged helix' DNA-binding domain"/>
    <property type="match status" value="1"/>
</dbReference>
<dbReference type="PANTHER" id="PTHR43252">
    <property type="entry name" value="TRANSCRIPTIONAL REGULATOR YQJI"/>
    <property type="match status" value="1"/>
</dbReference>
<evidence type="ECO:0000259" key="1">
    <source>
        <dbReference type="Pfam" id="PF03551"/>
    </source>
</evidence>
<feature type="domain" description="Transcription regulator PadR N-terminal" evidence="1">
    <location>
        <begin position="11"/>
        <end position="82"/>
    </location>
</feature>
<dbReference type="InterPro" id="IPR036388">
    <property type="entry name" value="WH-like_DNA-bd_sf"/>
</dbReference>
<comment type="caution">
    <text evidence="2">The sequence shown here is derived from an EMBL/GenBank/DDBJ whole genome shotgun (WGS) entry which is preliminary data.</text>
</comment>
<gene>
    <name evidence="2" type="ORF">FHS03_004821</name>
</gene>
<organism evidence="2 3">
    <name type="scientific">Pseudoduganella violacea</name>
    <dbReference type="NCBI Taxonomy" id="1715466"/>
    <lineage>
        <taxon>Bacteria</taxon>
        <taxon>Pseudomonadati</taxon>
        <taxon>Pseudomonadota</taxon>
        <taxon>Betaproteobacteria</taxon>
        <taxon>Burkholderiales</taxon>
        <taxon>Oxalobacteraceae</taxon>
        <taxon>Telluria group</taxon>
        <taxon>Pseudoduganella</taxon>
    </lineage>
</organism>
<dbReference type="InterPro" id="IPR005149">
    <property type="entry name" value="Tscrpt_reg_PadR_N"/>
</dbReference>
<keyword evidence="2" id="KW-0238">DNA-binding</keyword>
<dbReference type="GO" id="GO:0003677">
    <property type="term" value="F:DNA binding"/>
    <property type="evidence" value="ECO:0007669"/>
    <property type="project" value="UniProtKB-KW"/>
</dbReference>
<accession>A0A7W5FWD0</accession>
<keyword evidence="3" id="KW-1185">Reference proteome</keyword>
<protein>
    <submittedName>
        <fullName evidence="2">DNA-binding PadR family transcriptional regulator</fullName>
    </submittedName>
</protein>
<dbReference type="Gene3D" id="1.10.10.10">
    <property type="entry name" value="Winged helix-like DNA-binding domain superfamily/Winged helix DNA-binding domain"/>
    <property type="match status" value="1"/>
</dbReference>
<dbReference type="Pfam" id="PF03551">
    <property type="entry name" value="PadR"/>
    <property type="match status" value="1"/>
</dbReference>
<dbReference type="InterPro" id="IPR036390">
    <property type="entry name" value="WH_DNA-bd_sf"/>
</dbReference>
<sequence>MMHITDSELLLLGLVAEMPRHGYELEQNIDTRGMREWTQVAFSSIYFVLGKLEKGGLVLAEAPINAKARKTFSITAAGREVLLEQTLAALGAYRPTFSSLLLGMVHWPILSRKAALDALAARLSSVSAEVERLEGLRRQRQPMPDHIELLFDFSATQLAAEHTWITTTLDYMRNKPWPTQQ</sequence>
<dbReference type="AlphaFoldDB" id="A0A7W5FWD0"/>
<dbReference type="EMBL" id="JACHXD010000019">
    <property type="protein sequence ID" value="MBB3121729.1"/>
    <property type="molecule type" value="Genomic_DNA"/>
</dbReference>
<dbReference type="RefSeq" id="WP_229426380.1">
    <property type="nucleotide sequence ID" value="NZ_JACHXD010000019.1"/>
</dbReference>